<keyword evidence="3" id="KW-0732">Signal</keyword>
<dbReference type="PANTHER" id="PTHR30632:SF0">
    <property type="entry name" value="SULFATE-BINDING PROTEIN"/>
    <property type="match status" value="1"/>
</dbReference>
<evidence type="ECO:0000313" key="5">
    <source>
        <dbReference type="Proteomes" id="UP000777265"/>
    </source>
</evidence>
<dbReference type="InterPro" id="IPR005950">
    <property type="entry name" value="ModA"/>
</dbReference>
<dbReference type="AlphaFoldDB" id="A0A971S246"/>
<dbReference type="Pfam" id="PF13531">
    <property type="entry name" value="SBP_bac_11"/>
    <property type="match status" value="1"/>
</dbReference>
<dbReference type="InterPro" id="IPR050682">
    <property type="entry name" value="ModA/WtpA"/>
</dbReference>
<keyword evidence="2" id="KW-0479">Metal-binding</keyword>
<name>A0A971S246_9BACT</name>
<evidence type="ECO:0000256" key="2">
    <source>
        <dbReference type="ARBA" id="ARBA00022723"/>
    </source>
</evidence>
<dbReference type="NCBIfam" id="TIGR01256">
    <property type="entry name" value="modA"/>
    <property type="match status" value="1"/>
</dbReference>
<reference evidence="4" key="1">
    <citation type="journal article" date="2020" name="Biotechnol. Biofuels">
        <title>New insights from the biogas microbiome by comprehensive genome-resolved metagenomics of nearly 1600 species originating from multiple anaerobic digesters.</title>
        <authorList>
            <person name="Campanaro S."/>
            <person name="Treu L."/>
            <person name="Rodriguez-R L.M."/>
            <person name="Kovalovszki A."/>
            <person name="Ziels R.M."/>
            <person name="Maus I."/>
            <person name="Zhu X."/>
            <person name="Kougias P.G."/>
            <person name="Basile A."/>
            <person name="Luo G."/>
            <person name="Schluter A."/>
            <person name="Konstantinidis K.T."/>
            <person name="Angelidaki I."/>
        </authorList>
    </citation>
    <scope>NUCLEOTIDE SEQUENCE</scope>
    <source>
        <strain evidence="4">AS06rmzACSIP_7</strain>
    </source>
</reference>
<dbReference type="PANTHER" id="PTHR30632">
    <property type="entry name" value="MOLYBDATE-BINDING PERIPLASMIC PROTEIN"/>
    <property type="match status" value="1"/>
</dbReference>
<accession>A0A971S246</accession>
<reference evidence="4" key="2">
    <citation type="submission" date="2020-01" db="EMBL/GenBank/DDBJ databases">
        <authorList>
            <person name="Campanaro S."/>
        </authorList>
    </citation>
    <scope>NUCLEOTIDE SEQUENCE</scope>
    <source>
        <strain evidence="4">AS06rmzACSIP_7</strain>
    </source>
</reference>
<protein>
    <submittedName>
        <fullName evidence="4">Molybdate ABC transporter substrate-binding protein</fullName>
    </submittedName>
</protein>
<proteinExistence type="inferred from homology"/>
<evidence type="ECO:0000313" key="4">
    <source>
        <dbReference type="EMBL" id="NLW35897.1"/>
    </source>
</evidence>
<dbReference type="CDD" id="cd13517">
    <property type="entry name" value="PBP2_ModA3_like"/>
    <property type="match status" value="1"/>
</dbReference>
<dbReference type="GO" id="GO:0046872">
    <property type="term" value="F:metal ion binding"/>
    <property type="evidence" value="ECO:0007669"/>
    <property type="project" value="UniProtKB-KW"/>
</dbReference>
<dbReference type="SUPFAM" id="SSF53850">
    <property type="entry name" value="Periplasmic binding protein-like II"/>
    <property type="match status" value="1"/>
</dbReference>
<evidence type="ECO:0000256" key="1">
    <source>
        <dbReference type="ARBA" id="ARBA00009175"/>
    </source>
</evidence>
<comment type="similarity">
    <text evidence="1">Belongs to the bacterial solute-binding protein ModA family.</text>
</comment>
<dbReference type="Proteomes" id="UP000777265">
    <property type="component" value="Unassembled WGS sequence"/>
</dbReference>
<dbReference type="GO" id="GO:0030973">
    <property type="term" value="F:molybdate ion binding"/>
    <property type="evidence" value="ECO:0007669"/>
    <property type="project" value="TreeGrafter"/>
</dbReference>
<organism evidence="4 5">
    <name type="scientific">Syntrophorhabdus aromaticivorans</name>
    <dbReference type="NCBI Taxonomy" id="328301"/>
    <lineage>
        <taxon>Bacteria</taxon>
        <taxon>Pseudomonadati</taxon>
        <taxon>Thermodesulfobacteriota</taxon>
        <taxon>Syntrophorhabdia</taxon>
        <taxon>Syntrophorhabdales</taxon>
        <taxon>Syntrophorhabdaceae</taxon>
        <taxon>Syntrophorhabdus</taxon>
    </lineage>
</organism>
<comment type="caution">
    <text evidence="4">The sequence shown here is derived from an EMBL/GenBank/DDBJ whole genome shotgun (WGS) entry which is preliminary data.</text>
</comment>
<gene>
    <name evidence="4" type="primary">modA</name>
    <name evidence="4" type="ORF">GXY80_10520</name>
</gene>
<dbReference type="PIRSF" id="PIRSF004846">
    <property type="entry name" value="ModA"/>
    <property type="match status" value="1"/>
</dbReference>
<dbReference type="GO" id="GO:0015689">
    <property type="term" value="P:molybdate ion transport"/>
    <property type="evidence" value="ECO:0007669"/>
    <property type="project" value="InterPro"/>
</dbReference>
<dbReference type="Gene3D" id="3.40.190.10">
    <property type="entry name" value="Periplasmic binding protein-like II"/>
    <property type="match status" value="2"/>
</dbReference>
<sequence>MKRTWILAVVVFGMILAGGAAHGAERLMILCGAGFKLPMEEVISSFTRQTGVEVNATYGGAGTLLSQISLSKQGDVFVAPSPDFMEKARSRGHILRESIKGFGYVVPAINVQKGNPKAIRSLRDMARPGIKIALGNPETVFVGMLGVEIIEKGLNPQERDALKKNIVTYGEDFNKLASLLLLKQVDAVIGFSSMSGWYPDKVETVKLNSREIHRIGVGQAAVLSYSKSKPAAERFIGFLASREGQSVFKKYHYFGTVEEANAWIGEKKPVGGEYRLPPEWFRK</sequence>
<evidence type="ECO:0000256" key="3">
    <source>
        <dbReference type="ARBA" id="ARBA00022729"/>
    </source>
</evidence>
<dbReference type="EMBL" id="JAAYEE010000181">
    <property type="protein sequence ID" value="NLW35897.1"/>
    <property type="molecule type" value="Genomic_DNA"/>
</dbReference>